<name>A0A1B2RYW5_9CHLO</name>
<accession>A0A1B2RYW5</accession>
<feature type="transmembrane region" description="Helical" evidence="1">
    <location>
        <begin position="207"/>
        <end position="226"/>
    </location>
</feature>
<proteinExistence type="predicted"/>
<evidence type="ECO:0000256" key="1">
    <source>
        <dbReference type="SAM" id="Phobius"/>
    </source>
</evidence>
<keyword evidence="1" id="KW-0812">Transmembrane</keyword>
<sequence>MYKMEVQKNKNNSHFLDNSAIFSIFEEIKLRAFYLALLIIFLLGLVYLNYGLIIEFQGSYYSNYYQFIDFNWCEGVKEINESLTLKTKPNSSEVDPSENNFKFFKFKKFINSFLWPKKEAVNQLESYQECKAHKNIFLKQNLTLAASPDKAKTIAFVKNSSFSSIEIDEYKPFFISTLSYFSGQIKFIYNVAVNFENSIFEKPKDKILYFMFIFYQLAVITAYHGFCLVGSAMTQHFRLKLLKSLTFFYLLLALHFLTTPMVMVVCFELQIENLDSELFYGNSFDFLKLWVKSFYGLHTAFVLLLLFLYFVAVVIF</sequence>
<keyword evidence="1" id="KW-1133">Transmembrane helix</keyword>
<keyword evidence="1" id="KW-0472">Membrane</keyword>
<gene>
    <name evidence="2" type="primary">mttB</name>
</gene>
<evidence type="ECO:0000313" key="2">
    <source>
        <dbReference type="EMBL" id="AOC61515.1"/>
    </source>
</evidence>
<dbReference type="AlphaFoldDB" id="A0A1B2RYW5"/>
<dbReference type="EMBL" id="KX306822">
    <property type="protein sequence ID" value="AOC61515.1"/>
    <property type="molecule type" value="Genomic_DNA"/>
</dbReference>
<feature type="transmembrane region" description="Helical" evidence="1">
    <location>
        <begin position="247"/>
        <end position="271"/>
    </location>
</feature>
<keyword evidence="2" id="KW-0496">Mitochondrion</keyword>
<feature type="transmembrane region" description="Helical" evidence="1">
    <location>
        <begin position="294"/>
        <end position="315"/>
    </location>
</feature>
<reference evidence="2" key="1">
    <citation type="journal article" date="2016" name="Genome Biol. Evol.">
        <title>Mitochondrion-to-Chloroplast DNA Transfers and Intragenomic Proliferation of Chloroplast Group II Introns in Gloeotilopsis Green Algae (Ulotrichales, Ulvophyceae).</title>
        <authorList>
            <person name="Turmel M."/>
            <person name="Otis C."/>
            <person name="Lemieux C."/>
        </authorList>
    </citation>
    <scope>NUCLEOTIDE SEQUENCE</scope>
</reference>
<protein>
    <submittedName>
        <fullName evidence="2">SecY-independent transporter protein</fullName>
    </submittedName>
</protein>
<feature type="transmembrane region" description="Helical" evidence="1">
    <location>
        <begin position="32"/>
        <end position="53"/>
    </location>
</feature>
<organism evidence="2">
    <name type="scientific">Rhexinema sarcinoideum</name>
    <dbReference type="NCBI Taxonomy" id="43261"/>
    <lineage>
        <taxon>Eukaryota</taxon>
        <taxon>Viridiplantae</taxon>
        <taxon>Chlorophyta</taxon>
        <taxon>core chlorophytes</taxon>
        <taxon>Ulvophyceae</taxon>
        <taxon>OUU clade</taxon>
        <taxon>Ulotrichales</taxon>
        <taxon>Helicodictyaceae</taxon>
        <taxon>Rhexinema</taxon>
    </lineage>
</organism>
<geneLocation type="mitochondrion" evidence="2"/>